<evidence type="ECO:0000313" key="2">
    <source>
        <dbReference type="Proteomes" id="UP000595437"/>
    </source>
</evidence>
<proteinExistence type="predicted"/>
<gene>
    <name evidence="1" type="ORF">FKW44_010749</name>
</gene>
<reference evidence="2" key="1">
    <citation type="submission" date="2021-01" db="EMBL/GenBank/DDBJ databases">
        <title>Caligus Genome Assembly.</title>
        <authorList>
            <person name="Gallardo-Escarate C."/>
        </authorList>
    </citation>
    <scope>NUCLEOTIDE SEQUENCE [LARGE SCALE GENOMIC DNA]</scope>
</reference>
<organism evidence="1 2">
    <name type="scientific">Caligus rogercresseyi</name>
    <name type="common">Sea louse</name>
    <dbReference type="NCBI Taxonomy" id="217165"/>
    <lineage>
        <taxon>Eukaryota</taxon>
        <taxon>Metazoa</taxon>
        <taxon>Ecdysozoa</taxon>
        <taxon>Arthropoda</taxon>
        <taxon>Crustacea</taxon>
        <taxon>Multicrustacea</taxon>
        <taxon>Hexanauplia</taxon>
        <taxon>Copepoda</taxon>
        <taxon>Siphonostomatoida</taxon>
        <taxon>Caligidae</taxon>
        <taxon>Caligus</taxon>
    </lineage>
</organism>
<evidence type="ECO:0000313" key="1">
    <source>
        <dbReference type="EMBL" id="QQP49922.1"/>
    </source>
</evidence>
<name>A0A7T8HH05_CALRO</name>
<dbReference type="Proteomes" id="UP000595437">
    <property type="component" value="Chromosome 7"/>
</dbReference>
<keyword evidence="2" id="KW-1185">Reference proteome</keyword>
<dbReference type="EMBL" id="CP045896">
    <property type="protein sequence ID" value="QQP49922.1"/>
    <property type="molecule type" value="Genomic_DNA"/>
</dbReference>
<dbReference type="AlphaFoldDB" id="A0A7T8HH05"/>
<accession>A0A7T8HH05</accession>
<sequence length="52" mass="6157">MTLNSHLWLENLHLQNRRGKTTPAEMFCFCAAPFRVASVTWSRFLSLRKKFD</sequence>
<protein>
    <submittedName>
        <fullName evidence="1">Uncharacterized protein</fullName>
    </submittedName>
</protein>